<gene>
    <name evidence="2" type="ORF">B0H16DRAFT_1303507</name>
</gene>
<evidence type="ECO:0000313" key="3">
    <source>
        <dbReference type="Proteomes" id="UP001215598"/>
    </source>
</evidence>
<evidence type="ECO:0000313" key="2">
    <source>
        <dbReference type="EMBL" id="KAJ7774847.1"/>
    </source>
</evidence>
<organism evidence="2 3">
    <name type="scientific">Mycena metata</name>
    <dbReference type="NCBI Taxonomy" id="1033252"/>
    <lineage>
        <taxon>Eukaryota</taxon>
        <taxon>Fungi</taxon>
        <taxon>Dikarya</taxon>
        <taxon>Basidiomycota</taxon>
        <taxon>Agaricomycotina</taxon>
        <taxon>Agaricomycetes</taxon>
        <taxon>Agaricomycetidae</taxon>
        <taxon>Agaricales</taxon>
        <taxon>Marasmiineae</taxon>
        <taxon>Mycenaceae</taxon>
        <taxon>Mycena</taxon>
    </lineage>
</organism>
<dbReference type="Proteomes" id="UP001215598">
    <property type="component" value="Unassembled WGS sequence"/>
</dbReference>
<sequence length="358" mass="38531">IGGGGGNGGNLKTLNTGWQVWGSSPASKRNASMSSLASVGGDMQGDSSFRSNAAEPWAAPRSASGAWDDNALKKDFSALVRRVVWSGETILTRRLTQDPQSQLNLRPTRQRQPHGGQFPPSREDRPTGSKGSQPNPPRYSAASKPLGAGAYTGQQPSFPLPSITYDSLQPSAAVEHELSAAMRGMAVEDDLNAMNARQHAQSAMPIPPQVANAQMRGAPTLPQQRNMYNTYPTTEYGFYPPGRDSFADYSYVSYGSPDPSLYAASGVPMSPGLYAGVPQNLHPSSMDIRQQQPQMYFDYGAAARPPSQFYFPPPPPAMMYTPQHSPMLSSLPPPSPVTLAEKKREMQVCVYSLSAAGF</sequence>
<protein>
    <submittedName>
        <fullName evidence="2">Uncharacterized protein</fullName>
    </submittedName>
</protein>
<feature type="region of interest" description="Disordered" evidence="1">
    <location>
        <begin position="1"/>
        <end position="67"/>
    </location>
</feature>
<name>A0AAD7JYX0_9AGAR</name>
<feature type="non-terminal residue" evidence="2">
    <location>
        <position position="358"/>
    </location>
</feature>
<accession>A0AAD7JYX0</accession>
<comment type="caution">
    <text evidence="2">The sequence shown here is derived from an EMBL/GenBank/DDBJ whole genome shotgun (WGS) entry which is preliminary data.</text>
</comment>
<dbReference type="EMBL" id="JARKIB010000011">
    <property type="protein sequence ID" value="KAJ7774847.1"/>
    <property type="molecule type" value="Genomic_DNA"/>
</dbReference>
<reference evidence="2" key="1">
    <citation type="submission" date="2023-03" db="EMBL/GenBank/DDBJ databases">
        <title>Massive genome expansion in bonnet fungi (Mycena s.s.) driven by repeated elements and novel gene families across ecological guilds.</title>
        <authorList>
            <consortium name="Lawrence Berkeley National Laboratory"/>
            <person name="Harder C.B."/>
            <person name="Miyauchi S."/>
            <person name="Viragh M."/>
            <person name="Kuo A."/>
            <person name="Thoen E."/>
            <person name="Andreopoulos B."/>
            <person name="Lu D."/>
            <person name="Skrede I."/>
            <person name="Drula E."/>
            <person name="Henrissat B."/>
            <person name="Morin E."/>
            <person name="Kohler A."/>
            <person name="Barry K."/>
            <person name="LaButti K."/>
            <person name="Morin E."/>
            <person name="Salamov A."/>
            <person name="Lipzen A."/>
            <person name="Mereny Z."/>
            <person name="Hegedus B."/>
            <person name="Baldrian P."/>
            <person name="Stursova M."/>
            <person name="Weitz H."/>
            <person name="Taylor A."/>
            <person name="Grigoriev I.V."/>
            <person name="Nagy L.G."/>
            <person name="Martin F."/>
            <person name="Kauserud H."/>
        </authorList>
    </citation>
    <scope>NUCLEOTIDE SEQUENCE</scope>
    <source>
        <strain evidence="2">CBHHK182m</strain>
    </source>
</reference>
<feature type="compositionally biased region" description="Polar residues" evidence="1">
    <location>
        <begin position="97"/>
        <end position="107"/>
    </location>
</feature>
<feature type="compositionally biased region" description="Polar residues" evidence="1">
    <location>
        <begin position="12"/>
        <end position="37"/>
    </location>
</feature>
<proteinExistence type="predicted"/>
<dbReference type="AlphaFoldDB" id="A0AAD7JYX0"/>
<keyword evidence="3" id="KW-1185">Reference proteome</keyword>
<feature type="region of interest" description="Disordered" evidence="1">
    <location>
        <begin position="96"/>
        <end position="155"/>
    </location>
</feature>
<evidence type="ECO:0000256" key="1">
    <source>
        <dbReference type="SAM" id="MobiDB-lite"/>
    </source>
</evidence>